<dbReference type="Proteomes" id="UP000236291">
    <property type="component" value="Unassembled WGS sequence"/>
</dbReference>
<sequence length="18" mass="1985">MREKWESDADSDAMAAAT</sequence>
<evidence type="ECO:0000313" key="2">
    <source>
        <dbReference type="Proteomes" id="UP000236291"/>
    </source>
</evidence>
<gene>
    <name evidence="1" type="ORF">L195_g051203</name>
</gene>
<dbReference type="EMBL" id="ASHM01079826">
    <property type="protein sequence ID" value="PNX59012.1"/>
    <property type="molecule type" value="Genomic_DNA"/>
</dbReference>
<comment type="caution">
    <text evidence="1">The sequence shown here is derived from an EMBL/GenBank/DDBJ whole genome shotgun (WGS) entry which is preliminary data.</text>
</comment>
<protein>
    <submittedName>
        <fullName evidence="1">Uncharacterized protein</fullName>
    </submittedName>
</protein>
<proteinExistence type="predicted"/>
<evidence type="ECO:0000313" key="1">
    <source>
        <dbReference type="EMBL" id="PNX59012.1"/>
    </source>
</evidence>
<reference evidence="1 2" key="1">
    <citation type="journal article" date="2014" name="Am. J. Bot.">
        <title>Genome assembly and annotation for red clover (Trifolium pratense; Fabaceae).</title>
        <authorList>
            <person name="Istvanek J."/>
            <person name="Jaros M."/>
            <person name="Krenek A."/>
            <person name="Repkova J."/>
        </authorList>
    </citation>
    <scope>NUCLEOTIDE SEQUENCE [LARGE SCALE GENOMIC DNA]</scope>
    <source>
        <strain evidence="2">cv. Tatra</strain>
        <tissue evidence="1">Young leaves</tissue>
    </source>
</reference>
<name>A0A2K3JYB8_TRIPR</name>
<accession>A0A2K3JYB8</accession>
<organism evidence="1 2">
    <name type="scientific">Trifolium pratense</name>
    <name type="common">Red clover</name>
    <dbReference type="NCBI Taxonomy" id="57577"/>
    <lineage>
        <taxon>Eukaryota</taxon>
        <taxon>Viridiplantae</taxon>
        <taxon>Streptophyta</taxon>
        <taxon>Embryophyta</taxon>
        <taxon>Tracheophyta</taxon>
        <taxon>Spermatophyta</taxon>
        <taxon>Magnoliopsida</taxon>
        <taxon>eudicotyledons</taxon>
        <taxon>Gunneridae</taxon>
        <taxon>Pentapetalae</taxon>
        <taxon>rosids</taxon>
        <taxon>fabids</taxon>
        <taxon>Fabales</taxon>
        <taxon>Fabaceae</taxon>
        <taxon>Papilionoideae</taxon>
        <taxon>50 kb inversion clade</taxon>
        <taxon>NPAAA clade</taxon>
        <taxon>Hologalegina</taxon>
        <taxon>IRL clade</taxon>
        <taxon>Trifolieae</taxon>
        <taxon>Trifolium</taxon>
    </lineage>
</organism>
<dbReference type="AlphaFoldDB" id="A0A2K3JYB8"/>
<reference evidence="1 2" key="2">
    <citation type="journal article" date="2017" name="Front. Plant Sci.">
        <title>Gene Classification and Mining of Molecular Markers Useful in Red Clover (Trifolium pratense) Breeding.</title>
        <authorList>
            <person name="Istvanek J."/>
            <person name="Dluhosova J."/>
            <person name="Dluhos P."/>
            <person name="Patkova L."/>
            <person name="Nedelnik J."/>
            <person name="Repkova J."/>
        </authorList>
    </citation>
    <scope>NUCLEOTIDE SEQUENCE [LARGE SCALE GENOMIC DNA]</scope>
    <source>
        <strain evidence="2">cv. Tatra</strain>
        <tissue evidence="1">Young leaves</tissue>
    </source>
</reference>
<feature type="non-terminal residue" evidence="1">
    <location>
        <position position="18"/>
    </location>
</feature>